<dbReference type="GO" id="GO:0015165">
    <property type="term" value="F:pyrimidine nucleotide-sugar transmembrane transporter activity"/>
    <property type="evidence" value="ECO:0007669"/>
    <property type="project" value="InterPro"/>
</dbReference>
<comment type="subcellular location">
    <subcellularLocation>
        <location evidence="1">Membrane</location>
        <topology evidence="1">Multi-pass membrane protein</topology>
    </subcellularLocation>
</comment>
<feature type="transmembrane region" description="Helical" evidence="7">
    <location>
        <begin position="120"/>
        <end position="137"/>
    </location>
</feature>
<evidence type="ECO:0000256" key="3">
    <source>
        <dbReference type="ARBA" id="ARBA00022597"/>
    </source>
</evidence>
<feature type="transmembrane region" description="Helical" evidence="7">
    <location>
        <begin position="56"/>
        <end position="79"/>
    </location>
</feature>
<evidence type="ECO:0000313" key="8">
    <source>
        <dbReference type="EMBL" id="KAH8021438.1"/>
    </source>
</evidence>
<feature type="transmembrane region" description="Helical" evidence="7">
    <location>
        <begin position="91"/>
        <end position="114"/>
    </location>
</feature>
<gene>
    <name evidence="8" type="ORF">HPB51_015618</name>
</gene>
<keyword evidence="6 7" id="KW-0472">Membrane</keyword>
<protein>
    <submittedName>
        <fullName evidence="8">Uncharacterized protein</fullName>
    </submittedName>
</protein>
<evidence type="ECO:0000256" key="4">
    <source>
        <dbReference type="ARBA" id="ARBA00022692"/>
    </source>
</evidence>
<comment type="similarity">
    <text evidence="2">Belongs to the nucleotide-sugar transporter family. SLC35A subfamily.</text>
</comment>
<reference evidence="8" key="2">
    <citation type="submission" date="2021-09" db="EMBL/GenBank/DDBJ databases">
        <authorList>
            <person name="Jia N."/>
            <person name="Wang J."/>
            <person name="Shi W."/>
            <person name="Du L."/>
            <person name="Sun Y."/>
            <person name="Zhan W."/>
            <person name="Jiang J."/>
            <person name="Wang Q."/>
            <person name="Zhang B."/>
            <person name="Ji P."/>
            <person name="Sakyi L.B."/>
            <person name="Cui X."/>
            <person name="Yuan T."/>
            <person name="Jiang B."/>
            <person name="Yang W."/>
            <person name="Lam T.T.-Y."/>
            <person name="Chang Q."/>
            <person name="Ding S."/>
            <person name="Wang X."/>
            <person name="Zhu J."/>
            <person name="Ruan X."/>
            <person name="Zhao L."/>
            <person name="Wei J."/>
            <person name="Que T."/>
            <person name="Du C."/>
            <person name="Cheng J."/>
            <person name="Dai P."/>
            <person name="Han X."/>
            <person name="Huang E."/>
            <person name="Gao Y."/>
            <person name="Liu J."/>
            <person name="Shao H."/>
            <person name="Ye R."/>
            <person name="Li L."/>
            <person name="Wei W."/>
            <person name="Wang X."/>
            <person name="Wang C."/>
            <person name="Huo Q."/>
            <person name="Li W."/>
            <person name="Guo W."/>
            <person name="Chen H."/>
            <person name="Chen S."/>
            <person name="Zhou L."/>
            <person name="Zhou L."/>
            <person name="Ni X."/>
            <person name="Tian J."/>
            <person name="Zhou Y."/>
            <person name="Sheng Y."/>
            <person name="Liu T."/>
            <person name="Pan Y."/>
            <person name="Xia L."/>
            <person name="Li J."/>
            <person name="Zhao F."/>
            <person name="Cao W."/>
        </authorList>
    </citation>
    <scope>NUCLEOTIDE SEQUENCE</scope>
    <source>
        <strain evidence="8">Rmic-2018</strain>
        <tissue evidence="8">Larvae</tissue>
    </source>
</reference>
<dbReference type="EMBL" id="JABSTU010000009">
    <property type="protein sequence ID" value="KAH8021438.1"/>
    <property type="molecule type" value="Genomic_DNA"/>
</dbReference>
<evidence type="ECO:0000313" key="9">
    <source>
        <dbReference type="Proteomes" id="UP000821866"/>
    </source>
</evidence>
<evidence type="ECO:0000256" key="7">
    <source>
        <dbReference type="SAM" id="Phobius"/>
    </source>
</evidence>
<evidence type="ECO:0000256" key="5">
    <source>
        <dbReference type="ARBA" id="ARBA00022989"/>
    </source>
</evidence>
<dbReference type="VEuPathDB" id="VectorBase:LOC119175127"/>
<keyword evidence="5 7" id="KW-1133">Transmembrane helix</keyword>
<dbReference type="InterPro" id="IPR037185">
    <property type="entry name" value="EmrE-like"/>
</dbReference>
<keyword evidence="3" id="KW-0762">Sugar transport</keyword>
<dbReference type="Pfam" id="PF04142">
    <property type="entry name" value="Nuc_sug_transp"/>
    <property type="match status" value="1"/>
</dbReference>
<dbReference type="InterPro" id="IPR007271">
    <property type="entry name" value="Nuc_sug_transpt"/>
</dbReference>
<comment type="caution">
    <text evidence="8">The sequence shown here is derived from an EMBL/GenBank/DDBJ whole genome shotgun (WGS) entry which is preliminary data.</text>
</comment>
<sequence length="153" mass="16799">MPDRWPKLVSREVGRPPTTFAVTDQRRSETFVVTYQLKIITTALFSLALLNKKLAGVQWVALLVLFVGVALVQLAQIAVHPKTVEGHVQQPLVGFLAILAACCLSGFAVSVYAFEFHLSWQFVAGALLVMGSIFLYSRPNASTAQLRIASRKV</sequence>
<accession>A0A9J6DHT2</accession>
<evidence type="ECO:0000256" key="6">
    <source>
        <dbReference type="ARBA" id="ARBA00023136"/>
    </source>
</evidence>
<organism evidence="8 9">
    <name type="scientific">Rhipicephalus microplus</name>
    <name type="common">Cattle tick</name>
    <name type="synonym">Boophilus microplus</name>
    <dbReference type="NCBI Taxonomy" id="6941"/>
    <lineage>
        <taxon>Eukaryota</taxon>
        <taxon>Metazoa</taxon>
        <taxon>Ecdysozoa</taxon>
        <taxon>Arthropoda</taxon>
        <taxon>Chelicerata</taxon>
        <taxon>Arachnida</taxon>
        <taxon>Acari</taxon>
        <taxon>Parasitiformes</taxon>
        <taxon>Ixodida</taxon>
        <taxon>Ixodoidea</taxon>
        <taxon>Ixodidae</taxon>
        <taxon>Rhipicephalinae</taxon>
        <taxon>Rhipicephalus</taxon>
        <taxon>Boophilus</taxon>
    </lineage>
</organism>
<name>A0A9J6DHT2_RHIMP</name>
<keyword evidence="9" id="KW-1185">Reference proteome</keyword>
<dbReference type="AlphaFoldDB" id="A0A9J6DHT2"/>
<evidence type="ECO:0000256" key="1">
    <source>
        <dbReference type="ARBA" id="ARBA00004141"/>
    </source>
</evidence>
<proteinExistence type="inferred from homology"/>
<dbReference type="PANTHER" id="PTHR10231">
    <property type="entry name" value="NUCLEOTIDE-SUGAR TRANSMEMBRANE TRANSPORTER"/>
    <property type="match status" value="1"/>
</dbReference>
<dbReference type="SUPFAM" id="SSF103481">
    <property type="entry name" value="Multidrug resistance efflux transporter EmrE"/>
    <property type="match status" value="1"/>
</dbReference>
<keyword evidence="4 7" id="KW-0812">Transmembrane</keyword>
<evidence type="ECO:0000256" key="2">
    <source>
        <dbReference type="ARBA" id="ARBA00009976"/>
    </source>
</evidence>
<dbReference type="Proteomes" id="UP000821866">
    <property type="component" value="Chromosome 7"/>
</dbReference>
<keyword evidence="3" id="KW-0813">Transport</keyword>
<dbReference type="GO" id="GO:0000139">
    <property type="term" value="C:Golgi membrane"/>
    <property type="evidence" value="ECO:0007669"/>
    <property type="project" value="InterPro"/>
</dbReference>
<reference evidence="8" key="1">
    <citation type="journal article" date="2020" name="Cell">
        <title>Large-Scale Comparative Analyses of Tick Genomes Elucidate Their Genetic Diversity and Vector Capacities.</title>
        <authorList>
            <consortium name="Tick Genome and Microbiome Consortium (TIGMIC)"/>
            <person name="Jia N."/>
            <person name="Wang J."/>
            <person name="Shi W."/>
            <person name="Du L."/>
            <person name="Sun Y."/>
            <person name="Zhan W."/>
            <person name="Jiang J.F."/>
            <person name="Wang Q."/>
            <person name="Zhang B."/>
            <person name="Ji P."/>
            <person name="Bell-Sakyi L."/>
            <person name="Cui X.M."/>
            <person name="Yuan T.T."/>
            <person name="Jiang B.G."/>
            <person name="Yang W.F."/>
            <person name="Lam T.T."/>
            <person name="Chang Q.C."/>
            <person name="Ding S.J."/>
            <person name="Wang X.J."/>
            <person name="Zhu J.G."/>
            <person name="Ruan X.D."/>
            <person name="Zhao L."/>
            <person name="Wei J.T."/>
            <person name="Ye R.Z."/>
            <person name="Que T.C."/>
            <person name="Du C.H."/>
            <person name="Zhou Y.H."/>
            <person name="Cheng J.X."/>
            <person name="Dai P.F."/>
            <person name="Guo W.B."/>
            <person name="Han X.H."/>
            <person name="Huang E.J."/>
            <person name="Li L.F."/>
            <person name="Wei W."/>
            <person name="Gao Y.C."/>
            <person name="Liu J.Z."/>
            <person name="Shao H.Z."/>
            <person name="Wang X."/>
            <person name="Wang C.C."/>
            <person name="Yang T.C."/>
            <person name="Huo Q.B."/>
            <person name="Li W."/>
            <person name="Chen H.Y."/>
            <person name="Chen S.E."/>
            <person name="Zhou L.G."/>
            <person name="Ni X.B."/>
            <person name="Tian J.H."/>
            <person name="Sheng Y."/>
            <person name="Liu T."/>
            <person name="Pan Y.S."/>
            <person name="Xia L.Y."/>
            <person name="Li J."/>
            <person name="Zhao F."/>
            <person name="Cao W.C."/>
        </authorList>
    </citation>
    <scope>NUCLEOTIDE SEQUENCE</scope>
    <source>
        <strain evidence="8">Rmic-2018</strain>
    </source>
</reference>